<dbReference type="STRING" id="311410.LA5095_02032"/>
<evidence type="ECO:0000256" key="4">
    <source>
        <dbReference type="ARBA" id="ARBA00022692"/>
    </source>
</evidence>
<dbReference type="GO" id="GO:0006811">
    <property type="term" value="P:monoatomic ion transport"/>
    <property type="evidence" value="ECO:0007669"/>
    <property type="project" value="UniProtKB-KW"/>
</dbReference>
<evidence type="ECO:0000313" key="11">
    <source>
        <dbReference type="EMBL" id="CTQ65879.1"/>
    </source>
</evidence>
<keyword evidence="12" id="KW-1185">Reference proteome</keyword>
<evidence type="ECO:0000256" key="7">
    <source>
        <dbReference type="ARBA" id="ARBA00023114"/>
    </source>
</evidence>
<keyword evidence="3 10" id="KW-1134">Transmembrane beta strand</keyword>
<evidence type="ECO:0000256" key="10">
    <source>
        <dbReference type="RuleBase" id="RU364005"/>
    </source>
</evidence>
<keyword evidence="6 10" id="KW-0406">Ion transport</keyword>
<gene>
    <name evidence="11" type="primary">omp2b_1</name>
    <name evidence="11" type="ORF">LA5096_00888</name>
</gene>
<dbReference type="AlphaFoldDB" id="A0A0M6Z681"/>
<sequence length="436" mass="46512">MIQILVKDLNATQDIEIYTDCIKTYLLVTRNLEITMKLKALMLGVAAAATATTAQAADLPVAPEPVDYVRVCDAYGSRFYYIPGTETCLRVGGRLRTQFVVNNVLEDGPWGSRDSDGYSWLTRGYAYLDARNATEFGTLRAYVGLRMQVENGENGFKLDAGYIQWGGLTAGYLGSNFNIYTGQAFIGVVTRDWSDVTTNQLAYTAAFGNGFSATVALEDRSDREVGDYGGTRAPDFVAALSMSQGWGSAQLSGALHQVYPDANFNGKIPHGGSEDSLGWAVGAGVNVNLPFASSGSNIYFQGFYADGALSYIGNGITDISVVSNTGTTLGSVADYGGNGDKSTGYSLSAGVYIQATPTIGLAVDGSYAHVDQEDFIGATDADIDRWAIDGSVQWEPVSGFVLGADVGYSNTSADITGQNVDDLDELLFGVRMQRTF</sequence>
<comment type="function">
    <text evidence="10">Forms passive diffusion pores that allow small molecular weight hydrophilic materials across the outer membrane.</text>
</comment>
<evidence type="ECO:0000256" key="9">
    <source>
        <dbReference type="ARBA" id="ARBA00023237"/>
    </source>
</evidence>
<evidence type="ECO:0000313" key="12">
    <source>
        <dbReference type="Proteomes" id="UP000049983"/>
    </source>
</evidence>
<keyword evidence="8 10" id="KW-0472">Membrane</keyword>
<evidence type="ECO:0000256" key="2">
    <source>
        <dbReference type="ARBA" id="ARBA00022448"/>
    </source>
</evidence>
<keyword evidence="4 10" id="KW-0812">Transmembrane</keyword>
<comment type="domain">
    <text evidence="10">Consists of 16-stranded beta-barrel sheets, with large surface-exposed loops, that form a transmembrane pore at the center of each barrel. The pore is partially ocluded by a peptide loop that folds into the pore lumen.</text>
</comment>
<organism evidence="11 12">
    <name type="scientific">Roseibium album</name>
    <dbReference type="NCBI Taxonomy" id="311410"/>
    <lineage>
        <taxon>Bacteria</taxon>
        <taxon>Pseudomonadati</taxon>
        <taxon>Pseudomonadota</taxon>
        <taxon>Alphaproteobacteria</taxon>
        <taxon>Hyphomicrobiales</taxon>
        <taxon>Stappiaceae</taxon>
        <taxon>Roseibium</taxon>
    </lineage>
</organism>
<dbReference type="Proteomes" id="UP000049983">
    <property type="component" value="Unassembled WGS sequence"/>
</dbReference>
<keyword evidence="7 10" id="KW-0626">Porin</keyword>
<protein>
    <recommendedName>
        <fullName evidence="10">Porin</fullName>
    </recommendedName>
</protein>
<reference evidence="12" key="1">
    <citation type="submission" date="2015-07" db="EMBL/GenBank/DDBJ databases">
        <authorList>
            <person name="Rodrigo-Torres Lidia"/>
            <person name="Arahal R.David."/>
        </authorList>
    </citation>
    <scope>NUCLEOTIDE SEQUENCE [LARGE SCALE GENOMIC DNA]</scope>
    <source>
        <strain evidence="12">CECT 5096</strain>
    </source>
</reference>
<evidence type="ECO:0000256" key="1">
    <source>
        <dbReference type="ARBA" id="ARBA00009521"/>
    </source>
</evidence>
<evidence type="ECO:0000256" key="5">
    <source>
        <dbReference type="ARBA" id="ARBA00022729"/>
    </source>
</evidence>
<dbReference type="InterPro" id="IPR003684">
    <property type="entry name" value="Porin_alphabac"/>
</dbReference>
<keyword evidence="9 10" id="KW-0998">Cell outer membrane</keyword>
<evidence type="ECO:0000256" key="8">
    <source>
        <dbReference type="ARBA" id="ARBA00023136"/>
    </source>
</evidence>
<proteinExistence type="inferred from homology"/>
<dbReference type="Pfam" id="PF02530">
    <property type="entry name" value="Porin_2"/>
    <property type="match status" value="1"/>
</dbReference>
<dbReference type="EMBL" id="CXWC01000002">
    <property type="protein sequence ID" value="CTQ65879.1"/>
    <property type="molecule type" value="Genomic_DNA"/>
</dbReference>
<dbReference type="GO" id="GO:0009279">
    <property type="term" value="C:cell outer membrane"/>
    <property type="evidence" value="ECO:0007669"/>
    <property type="project" value="UniProtKB-SubCell"/>
</dbReference>
<keyword evidence="2 10" id="KW-0813">Transport</keyword>
<evidence type="ECO:0000256" key="6">
    <source>
        <dbReference type="ARBA" id="ARBA00023065"/>
    </source>
</evidence>
<keyword evidence="5" id="KW-0732">Signal</keyword>
<dbReference type="SUPFAM" id="SSF56935">
    <property type="entry name" value="Porins"/>
    <property type="match status" value="1"/>
</dbReference>
<comment type="similarity">
    <text evidence="1 10">Belongs to the alphaproteobacteria porin family.</text>
</comment>
<name>A0A0M6Z681_9HYPH</name>
<evidence type="ECO:0000256" key="3">
    <source>
        <dbReference type="ARBA" id="ARBA00022452"/>
    </source>
</evidence>
<comment type="subcellular location">
    <subcellularLocation>
        <location evidence="10">Cell outer membrane</location>
        <topology evidence="10">Multi-pass membrane protein</topology>
    </subcellularLocation>
</comment>
<dbReference type="GO" id="GO:0015288">
    <property type="term" value="F:porin activity"/>
    <property type="evidence" value="ECO:0007669"/>
    <property type="project" value="UniProtKB-KW"/>
</dbReference>
<accession>A0A0M6Z681</accession>
<dbReference type="GO" id="GO:0046930">
    <property type="term" value="C:pore complex"/>
    <property type="evidence" value="ECO:0007669"/>
    <property type="project" value="UniProtKB-KW"/>
</dbReference>